<dbReference type="SUPFAM" id="SSF89550">
    <property type="entry name" value="PHP domain-like"/>
    <property type="match status" value="1"/>
</dbReference>
<proteinExistence type="predicted"/>
<evidence type="ECO:0000313" key="2">
    <source>
        <dbReference type="Proteomes" id="UP001589792"/>
    </source>
</evidence>
<dbReference type="NCBIfam" id="NF038032">
    <property type="entry name" value="CehA_McbA_metalo"/>
    <property type="match status" value="1"/>
</dbReference>
<reference evidence="1 2" key="1">
    <citation type="submission" date="2024-09" db="EMBL/GenBank/DDBJ databases">
        <authorList>
            <person name="Sun Q."/>
            <person name="Mori K."/>
        </authorList>
    </citation>
    <scope>NUCLEOTIDE SEQUENCE [LARGE SCALE GENOMIC DNA]</scope>
    <source>
        <strain evidence="1 2">CCM 8626</strain>
    </source>
</reference>
<dbReference type="InterPro" id="IPR052018">
    <property type="entry name" value="PHP_domain"/>
</dbReference>
<sequence length="473" mass="52876">MLNFENEMCFGHRVISFTVPQEATHLGMMGTTIITGFIYAYLYDSRQQLRAALILQKNIKTIALSLTDVSFGAIAGDIPEGEWELHLYNLEGEHRKPKAMPFQVNISFDPLEIPLIPLMNTMRANLRADRQIVFDYDASLKSERAWYRGDLHAHTTLSDGRNTLAAAVRIAESQQLDFLFLTEHNLCHPELPQSAQTLFLPSLEVTADEGHFNVHGPCRTLDMHNADYSSQGLIEQGLSLADGNSFVCINHPMLNPWCWKYASLDLTQVHGIEIINDPTWSTAAQSIEIALQVFTGMWQAGLKIYGVGGSDAHLEPHERNPKATEPSIYGDPSTLVYADKLSGSAILAGLRQGRVYFERRCGLVFQYNQGAVLPGQDVGAVVIEVSLAVTDDSQQYYAQCVLDGDIFEQCVLSTSPVSFSIDMCTRHWMRIDIRRQDGTLEGMINPIFNGRQAEFTTPKLRTWGELMATLNID</sequence>
<dbReference type="InterPro" id="IPR016195">
    <property type="entry name" value="Pol/histidinol_Pase-like"/>
</dbReference>
<dbReference type="Gene3D" id="3.20.20.140">
    <property type="entry name" value="Metal-dependent hydrolases"/>
    <property type="match status" value="1"/>
</dbReference>
<protein>
    <submittedName>
        <fullName evidence="1">CehA/McbA family metallohydrolase</fullName>
    </submittedName>
</protein>
<keyword evidence="2" id="KW-1185">Reference proteome</keyword>
<evidence type="ECO:0000313" key="1">
    <source>
        <dbReference type="EMBL" id="MFC0227445.1"/>
    </source>
</evidence>
<dbReference type="RefSeq" id="WP_380676058.1">
    <property type="nucleotide sequence ID" value="NZ_CP173186.1"/>
</dbReference>
<comment type="caution">
    <text evidence="1">The sequence shown here is derived from an EMBL/GenBank/DDBJ whole genome shotgun (WGS) entry which is preliminary data.</text>
</comment>
<dbReference type="Proteomes" id="UP001589792">
    <property type="component" value="Unassembled WGS sequence"/>
</dbReference>
<organism evidence="1 2">
    <name type="scientific">Serratia aquatilis</name>
    <dbReference type="NCBI Taxonomy" id="1737515"/>
    <lineage>
        <taxon>Bacteria</taxon>
        <taxon>Pseudomonadati</taxon>
        <taxon>Pseudomonadota</taxon>
        <taxon>Gammaproteobacteria</taxon>
        <taxon>Enterobacterales</taxon>
        <taxon>Yersiniaceae</taxon>
        <taxon>Serratia</taxon>
    </lineage>
</organism>
<gene>
    <name evidence="1" type="ORF">ACFFJ3_13155</name>
</gene>
<name>A0ABV6EEV5_9GAMM</name>
<dbReference type="EMBL" id="JBHLXG010000011">
    <property type="protein sequence ID" value="MFC0227445.1"/>
    <property type="molecule type" value="Genomic_DNA"/>
</dbReference>
<dbReference type="PANTHER" id="PTHR42924">
    <property type="entry name" value="EXONUCLEASE"/>
    <property type="match status" value="1"/>
</dbReference>
<accession>A0ABV6EEV5</accession>
<dbReference type="PANTHER" id="PTHR42924:SF3">
    <property type="entry name" value="POLYMERASE_HISTIDINOL PHOSPHATASE N-TERMINAL DOMAIN-CONTAINING PROTEIN"/>
    <property type="match status" value="1"/>
</dbReference>